<keyword evidence="3" id="KW-1185">Reference proteome</keyword>
<name>A0A3N5XZ89_9ALTE</name>
<dbReference type="Proteomes" id="UP000275281">
    <property type="component" value="Unassembled WGS sequence"/>
</dbReference>
<dbReference type="EMBL" id="RPOK01000004">
    <property type="protein sequence ID" value="RPJ66050.1"/>
    <property type="molecule type" value="Genomic_DNA"/>
</dbReference>
<organism evidence="2 3">
    <name type="scientific">Alteromonas sediminis</name>
    <dbReference type="NCBI Taxonomy" id="2259342"/>
    <lineage>
        <taxon>Bacteria</taxon>
        <taxon>Pseudomonadati</taxon>
        <taxon>Pseudomonadota</taxon>
        <taxon>Gammaproteobacteria</taxon>
        <taxon>Alteromonadales</taxon>
        <taxon>Alteromonadaceae</taxon>
        <taxon>Alteromonas/Salinimonas group</taxon>
        <taxon>Alteromonas</taxon>
    </lineage>
</organism>
<dbReference type="RefSeq" id="WP_124028681.1">
    <property type="nucleotide sequence ID" value="NZ_JBHRSN010000007.1"/>
</dbReference>
<keyword evidence="1" id="KW-0812">Transmembrane</keyword>
<dbReference type="OrthoDB" id="6288988at2"/>
<accession>A0A3N5XZ89</accession>
<dbReference type="AlphaFoldDB" id="A0A3N5XZ89"/>
<proteinExistence type="predicted"/>
<keyword evidence="1" id="KW-0472">Membrane</keyword>
<keyword evidence="1" id="KW-1133">Transmembrane helix</keyword>
<evidence type="ECO:0000256" key="1">
    <source>
        <dbReference type="SAM" id="Phobius"/>
    </source>
</evidence>
<feature type="transmembrane region" description="Helical" evidence="1">
    <location>
        <begin position="39"/>
        <end position="62"/>
    </location>
</feature>
<protein>
    <submittedName>
        <fullName evidence="2">Uncharacterized protein</fullName>
    </submittedName>
</protein>
<feature type="transmembrane region" description="Helical" evidence="1">
    <location>
        <begin position="146"/>
        <end position="169"/>
    </location>
</feature>
<sequence length="175" mass="19684">MTPPRKRVRRLWLSGIVATVFYGGWSFFANQLVSNDLQLVIRSALVQGLYSGGVTLLFTWLLETTYAKVGTRHFSFAFVVPLVCLPHSPSEHAHYIRQSFNRVLSDAANWFKGTCWPAVFVAPLLPLLIQSTLVVGVNVVNATPNLWLTVAPSIFFSGLYGYLYTLALYKKRNQE</sequence>
<feature type="transmembrane region" description="Helical" evidence="1">
    <location>
        <begin position="118"/>
        <end position="140"/>
    </location>
</feature>
<feature type="transmembrane region" description="Helical" evidence="1">
    <location>
        <begin position="12"/>
        <end position="33"/>
    </location>
</feature>
<reference evidence="2 3" key="1">
    <citation type="submission" date="2018-11" db="EMBL/GenBank/DDBJ databases">
        <authorList>
            <person name="Ye M.-Q."/>
            <person name="Du Z.-J."/>
        </authorList>
    </citation>
    <scope>NUCLEOTIDE SEQUENCE [LARGE SCALE GENOMIC DNA]</scope>
    <source>
        <strain evidence="2 3">U0105</strain>
    </source>
</reference>
<evidence type="ECO:0000313" key="2">
    <source>
        <dbReference type="EMBL" id="RPJ66050.1"/>
    </source>
</evidence>
<comment type="caution">
    <text evidence="2">The sequence shown here is derived from an EMBL/GenBank/DDBJ whole genome shotgun (WGS) entry which is preliminary data.</text>
</comment>
<gene>
    <name evidence="2" type="ORF">DRW07_14715</name>
</gene>
<evidence type="ECO:0000313" key="3">
    <source>
        <dbReference type="Proteomes" id="UP000275281"/>
    </source>
</evidence>